<dbReference type="GO" id="GO:0016301">
    <property type="term" value="F:kinase activity"/>
    <property type="evidence" value="ECO:0007669"/>
    <property type="project" value="UniProtKB-KW"/>
</dbReference>
<dbReference type="SMART" id="SM00108">
    <property type="entry name" value="B_lectin"/>
    <property type="match status" value="1"/>
</dbReference>
<evidence type="ECO:0000313" key="11">
    <source>
        <dbReference type="EMBL" id="KAK1258494.1"/>
    </source>
</evidence>
<dbReference type="Pfam" id="PF00954">
    <property type="entry name" value="S_locus_glycop"/>
    <property type="match status" value="1"/>
</dbReference>
<evidence type="ECO:0000256" key="5">
    <source>
        <dbReference type="ARBA" id="ARBA00023136"/>
    </source>
</evidence>
<keyword evidence="4 8" id="KW-1133">Transmembrane helix</keyword>
<dbReference type="PROSITE" id="PS50927">
    <property type="entry name" value="BULB_LECTIN"/>
    <property type="match status" value="1"/>
</dbReference>
<dbReference type="PANTHER" id="PTHR47974">
    <property type="entry name" value="OS07G0415500 PROTEIN"/>
    <property type="match status" value="1"/>
</dbReference>
<keyword evidence="5 8" id="KW-0472">Membrane</keyword>
<keyword evidence="6" id="KW-1015">Disulfide bond</keyword>
<evidence type="ECO:0000256" key="1">
    <source>
        <dbReference type="ARBA" id="ARBA00004167"/>
    </source>
</evidence>
<keyword evidence="11" id="KW-0808">Transferase</keyword>
<dbReference type="InterPro" id="IPR036426">
    <property type="entry name" value="Bulb-type_lectin_dom_sf"/>
</dbReference>
<evidence type="ECO:0000256" key="6">
    <source>
        <dbReference type="ARBA" id="ARBA00023157"/>
    </source>
</evidence>
<dbReference type="Gene3D" id="1.10.510.10">
    <property type="entry name" value="Transferase(Phosphotransferase) domain 1"/>
    <property type="match status" value="1"/>
</dbReference>
<feature type="signal peptide" evidence="9">
    <location>
        <begin position="1"/>
        <end position="25"/>
    </location>
</feature>
<reference evidence="11" key="1">
    <citation type="journal article" date="2023" name="Nat. Commun.">
        <title>Diploid and tetraploid genomes of Acorus and the evolution of monocots.</title>
        <authorList>
            <person name="Ma L."/>
            <person name="Liu K.W."/>
            <person name="Li Z."/>
            <person name="Hsiao Y.Y."/>
            <person name="Qi Y."/>
            <person name="Fu T."/>
            <person name="Tang G.D."/>
            <person name="Zhang D."/>
            <person name="Sun W.H."/>
            <person name="Liu D.K."/>
            <person name="Li Y."/>
            <person name="Chen G.Z."/>
            <person name="Liu X.D."/>
            <person name="Liao X.Y."/>
            <person name="Jiang Y.T."/>
            <person name="Yu X."/>
            <person name="Hao Y."/>
            <person name="Huang J."/>
            <person name="Zhao X.W."/>
            <person name="Ke S."/>
            <person name="Chen Y.Y."/>
            <person name="Wu W.L."/>
            <person name="Hsu J.L."/>
            <person name="Lin Y.F."/>
            <person name="Huang M.D."/>
            <person name="Li C.Y."/>
            <person name="Huang L."/>
            <person name="Wang Z.W."/>
            <person name="Zhao X."/>
            <person name="Zhong W.Y."/>
            <person name="Peng D.H."/>
            <person name="Ahmad S."/>
            <person name="Lan S."/>
            <person name="Zhang J.S."/>
            <person name="Tsai W.C."/>
            <person name="Van de Peer Y."/>
            <person name="Liu Z.J."/>
        </authorList>
    </citation>
    <scope>NUCLEOTIDE SEQUENCE</scope>
    <source>
        <strain evidence="11">SCP</strain>
    </source>
</reference>
<dbReference type="AlphaFoldDB" id="A0AAV9A2V4"/>
<evidence type="ECO:0000256" key="3">
    <source>
        <dbReference type="ARBA" id="ARBA00022729"/>
    </source>
</evidence>
<feature type="transmembrane region" description="Helical" evidence="8">
    <location>
        <begin position="433"/>
        <end position="460"/>
    </location>
</feature>
<proteinExistence type="predicted"/>
<evidence type="ECO:0000256" key="7">
    <source>
        <dbReference type="SAM" id="MobiDB-lite"/>
    </source>
</evidence>
<keyword evidence="12" id="KW-1185">Reference proteome</keyword>
<dbReference type="Pfam" id="PF01453">
    <property type="entry name" value="B_lectin"/>
    <property type="match status" value="1"/>
</dbReference>
<dbReference type="PANTHER" id="PTHR47974:SF9">
    <property type="entry name" value="RECEPTOR-LIKE SERINE_THREONINE-PROTEIN KINASE"/>
    <property type="match status" value="1"/>
</dbReference>
<protein>
    <submittedName>
        <fullName evidence="11">G-type lectin S-receptor-like serine/threonine-protein kinase</fullName>
    </submittedName>
</protein>
<dbReference type="Proteomes" id="UP001179952">
    <property type="component" value="Unassembled WGS sequence"/>
</dbReference>
<reference evidence="11" key="2">
    <citation type="submission" date="2023-06" db="EMBL/GenBank/DDBJ databases">
        <authorList>
            <person name="Ma L."/>
            <person name="Liu K.-W."/>
            <person name="Li Z."/>
            <person name="Hsiao Y.-Y."/>
            <person name="Qi Y."/>
            <person name="Fu T."/>
            <person name="Tang G."/>
            <person name="Zhang D."/>
            <person name="Sun W.-H."/>
            <person name="Liu D.-K."/>
            <person name="Li Y."/>
            <person name="Chen G.-Z."/>
            <person name="Liu X.-D."/>
            <person name="Liao X.-Y."/>
            <person name="Jiang Y.-T."/>
            <person name="Yu X."/>
            <person name="Hao Y."/>
            <person name="Huang J."/>
            <person name="Zhao X.-W."/>
            <person name="Ke S."/>
            <person name="Chen Y.-Y."/>
            <person name="Wu W.-L."/>
            <person name="Hsu J.-L."/>
            <person name="Lin Y.-F."/>
            <person name="Huang M.-D."/>
            <person name="Li C.-Y."/>
            <person name="Huang L."/>
            <person name="Wang Z.-W."/>
            <person name="Zhao X."/>
            <person name="Zhong W.-Y."/>
            <person name="Peng D.-H."/>
            <person name="Ahmad S."/>
            <person name="Lan S."/>
            <person name="Zhang J.-S."/>
            <person name="Tsai W.-C."/>
            <person name="Van De Peer Y."/>
            <person name="Liu Z.-J."/>
        </authorList>
    </citation>
    <scope>NUCLEOTIDE SEQUENCE</scope>
    <source>
        <strain evidence="11">SCP</strain>
        <tissue evidence="11">Leaves</tissue>
    </source>
</reference>
<evidence type="ECO:0000256" key="4">
    <source>
        <dbReference type="ARBA" id="ARBA00022989"/>
    </source>
</evidence>
<dbReference type="GO" id="GO:0048544">
    <property type="term" value="P:recognition of pollen"/>
    <property type="evidence" value="ECO:0007669"/>
    <property type="project" value="InterPro"/>
</dbReference>
<evidence type="ECO:0000256" key="8">
    <source>
        <dbReference type="SAM" id="Phobius"/>
    </source>
</evidence>
<feature type="compositionally biased region" description="Polar residues" evidence="7">
    <location>
        <begin position="621"/>
        <end position="632"/>
    </location>
</feature>
<sequence length="632" mass="67984">MAIKNLSHHHLLLLLLLFYPNLTNSLIPLNSTLKPPQPQSPNTTTTWSSPNNTFSFGFLPDSSNTFLFSAAVILSPSSTPGTPALVDSSASIQFQSNGNLRLIDGSGSVIWQSNTSNRGVSVASLDDSGNLALKNATSTVIWDTFSNPTDTVLQSQNLTTASTLRSGPYSFSLLASGNLTLKWNDSITYYNKLFNSSFSPNQSLASPVLSLETNRQITGTLFLIDASLPSPAVVAYSSNYGEASLMRFIRLDTDGNLRAYSLSKDSGSTPSAEWSVIEDQCEVFGYCGNMGVCTYNETEPVCRCPSQNFVPSDPNDPRKGCKRKQEISECPTNSTMLELDNTQFLTYPPELANEVFFVGISACRLNCLTQTGCMGSTSLSDGSGLCYLKVLNFVSGYQSPALLSTSFVRVCPPALRNQPLSVSSNTQTKKSGLSAGIVVAVVVGTLVGLVLLEGVVYYCFCRGSRFGAESAQYALLEYASGAPIQFSYKELQKCTKKRFSVWAYEEFDKGNIGGIVDKRLNENEIDAEQLKRAIEVCFWCIQEQPSQRPTMGKVVQMLEGIMTIERPPAPKALDGTLSITSGSVSVSANSTFAASAAVLSSSSSLQALGGSSSVSGRNNEKVSSSLYGSNQF</sequence>
<dbReference type="Gene3D" id="2.90.10.10">
    <property type="entry name" value="Bulb-type lectin domain"/>
    <property type="match status" value="2"/>
</dbReference>
<feature type="region of interest" description="Disordered" evidence="7">
    <location>
        <begin position="608"/>
        <end position="632"/>
    </location>
</feature>
<dbReference type="EMBL" id="JAUJYN010000016">
    <property type="protein sequence ID" value="KAK1258494.1"/>
    <property type="molecule type" value="Genomic_DNA"/>
</dbReference>
<dbReference type="GO" id="GO:0016020">
    <property type="term" value="C:membrane"/>
    <property type="evidence" value="ECO:0007669"/>
    <property type="project" value="UniProtKB-SubCell"/>
</dbReference>
<feature type="domain" description="Bulb-type lectin" evidence="10">
    <location>
        <begin position="30"/>
        <end position="146"/>
    </location>
</feature>
<evidence type="ECO:0000256" key="2">
    <source>
        <dbReference type="ARBA" id="ARBA00022692"/>
    </source>
</evidence>
<accession>A0AAV9A2V4</accession>
<keyword evidence="2 8" id="KW-0812">Transmembrane</keyword>
<evidence type="ECO:0000259" key="10">
    <source>
        <dbReference type="PROSITE" id="PS50927"/>
    </source>
</evidence>
<keyword evidence="3 9" id="KW-0732">Signal</keyword>
<dbReference type="InterPro" id="IPR000858">
    <property type="entry name" value="S_locus_glycoprot_dom"/>
</dbReference>
<dbReference type="SUPFAM" id="SSF51110">
    <property type="entry name" value="alpha-D-mannose-specific plant lectins"/>
    <property type="match status" value="1"/>
</dbReference>
<feature type="chain" id="PRO_5043373010" evidence="9">
    <location>
        <begin position="26"/>
        <end position="632"/>
    </location>
</feature>
<comment type="subcellular location">
    <subcellularLocation>
        <location evidence="1">Membrane</location>
        <topology evidence="1">Single-pass membrane protein</topology>
    </subcellularLocation>
</comment>
<organism evidence="11 12">
    <name type="scientific">Acorus gramineus</name>
    <name type="common">Dwarf sweet flag</name>
    <dbReference type="NCBI Taxonomy" id="55184"/>
    <lineage>
        <taxon>Eukaryota</taxon>
        <taxon>Viridiplantae</taxon>
        <taxon>Streptophyta</taxon>
        <taxon>Embryophyta</taxon>
        <taxon>Tracheophyta</taxon>
        <taxon>Spermatophyta</taxon>
        <taxon>Magnoliopsida</taxon>
        <taxon>Liliopsida</taxon>
        <taxon>Acoraceae</taxon>
        <taxon>Acorus</taxon>
    </lineage>
</organism>
<dbReference type="FunFam" id="2.90.10.10:FF:000025">
    <property type="entry name" value="G-type lectin S-receptor-like serine/threonine-protein kinase"/>
    <property type="match status" value="1"/>
</dbReference>
<comment type="caution">
    <text evidence="11">The sequence shown here is derived from an EMBL/GenBank/DDBJ whole genome shotgun (WGS) entry which is preliminary data.</text>
</comment>
<keyword evidence="11" id="KW-0418">Kinase</keyword>
<dbReference type="InterPro" id="IPR001480">
    <property type="entry name" value="Bulb-type_lectin_dom"/>
</dbReference>
<evidence type="ECO:0000256" key="9">
    <source>
        <dbReference type="SAM" id="SignalP"/>
    </source>
</evidence>
<dbReference type="GO" id="GO:0051707">
    <property type="term" value="P:response to other organism"/>
    <property type="evidence" value="ECO:0007669"/>
    <property type="project" value="UniProtKB-ARBA"/>
</dbReference>
<evidence type="ECO:0000313" key="12">
    <source>
        <dbReference type="Proteomes" id="UP001179952"/>
    </source>
</evidence>
<name>A0AAV9A2V4_ACOGR</name>
<gene>
    <name evidence="11" type="ORF">QJS04_geneDACA017280</name>
</gene>